<feature type="DNA-binding region" description="OmpR/PhoB-type" evidence="2">
    <location>
        <begin position="3"/>
        <end position="101"/>
    </location>
</feature>
<dbReference type="SMART" id="SM00862">
    <property type="entry name" value="Trans_reg_C"/>
    <property type="match status" value="1"/>
</dbReference>
<dbReference type="InterPro" id="IPR036388">
    <property type="entry name" value="WH-like_DNA-bd_sf"/>
</dbReference>
<name>A0ABT2FMN6_9GAMM</name>
<evidence type="ECO:0000259" key="3">
    <source>
        <dbReference type="PROSITE" id="PS51755"/>
    </source>
</evidence>
<evidence type="ECO:0000313" key="4">
    <source>
        <dbReference type="EMBL" id="MCS4557598.1"/>
    </source>
</evidence>
<keyword evidence="5" id="KW-1185">Reference proteome</keyword>
<dbReference type="EMBL" id="JAKOGG010000011">
    <property type="protein sequence ID" value="MCS4557598.1"/>
    <property type="molecule type" value="Genomic_DNA"/>
</dbReference>
<dbReference type="Pfam" id="PF20703">
    <property type="entry name" value="nSTAND1"/>
    <property type="match status" value="1"/>
</dbReference>
<dbReference type="Gene3D" id="1.25.40.10">
    <property type="entry name" value="Tetratricopeptide repeat domain"/>
    <property type="match status" value="1"/>
</dbReference>
<dbReference type="Pfam" id="PF00486">
    <property type="entry name" value="Trans_reg_C"/>
    <property type="match status" value="1"/>
</dbReference>
<comment type="caution">
    <text evidence="4">The sequence shown here is derived from an EMBL/GenBank/DDBJ whole genome shotgun (WGS) entry which is preliminary data.</text>
</comment>
<dbReference type="InterPro" id="IPR019734">
    <property type="entry name" value="TPR_rpt"/>
</dbReference>
<dbReference type="RefSeq" id="WP_238897077.1">
    <property type="nucleotide sequence ID" value="NZ_JAKOGG010000011.1"/>
</dbReference>
<dbReference type="InterPro" id="IPR016032">
    <property type="entry name" value="Sig_transdc_resp-reg_C-effctor"/>
</dbReference>
<dbReference type="InterPro" id="IPR011990">
    <property type="entry name" value="TPR-like_helical_dom_sf"/>
</dbReference>
<dbReference type="Proteomes" id="UP001201549">
    <property type="component" value="Unassembled WGS sequence"/>
</dbReference>
<dbReference type="SUPFAM" id="SSF46894">
    <property type="entry name" value="C-terminal effector domain of the bipartite response regulators"/>
    <property type="match status" value="1"/>
</dbReference>
<dbReference type="Gene3D" id="1.10.10.10">
    <property type="entry name" value="Winged helix-like DNA-binding domain superfamily/Winged helix DNA-binding domain"/>
    <property type="match status" value="1"/>
</dbReference>
<evidence type="ECO:0000256" key="2">
    <source>
        <dbReference type="PROSITE-ProRule" id="PRU01091"/>
    </source>
</evidence>
<dbReference type="SUPFAM" id="SSF52540">
    <property type="entry name" value="P-loop containing nucleoside triphosphate hydrolases"/>
    <property type="match status" value="1"/>
</dbReference>
<dbReference type="SUPFAM" id="SSF48452">
    <property type="entry name" value="TPR-like"/>
    <property type="match status" value="1"/>
</dbReference>
<dbReference type="CDD" id="cd00383">
    <property type="entry name" value="trans_reg_C"/>
    <property type="match status" value="1"/>
</dbReference>
<evidence type="ECO:0000256" key="1">
    <source>
        <dbReference type="ARBA" id="ARBA00023125"/>
    </source>
</evidence>
<proteinExistence type="predicted"/>
<keyword evidence="1 2" id="KW-0238">DNA-binding</keyword>
<dbReference type="PROSITE" id="PS51755">
    <property type="entry name" value="OMPR_PHOB"/>
    <property type="match status" value="1"/>
</dbReference>
<sequence>MAERIFFFGDWQVSPVANTLQQGRKKRQLEPKAMDVLCYLCEQAGEVVSSEQLLEHCWAGVDTGDNPLHKTIAQLRRALDDSATAPTYIETIRKRGYRTLAEVRFPIGSEQAVSDTPTWQGESPFPGLRAYSADDAEVFFGRSEQIQLLLERIGQQAKYGRDFCLVLGPSGSGKSSLINAGIIPNLLTDQGAYGVRLLSHAALDLADVNGDTLWLALASAMLDWELDDLPVLEGESADTLAYKLQQNLTAVLSRLAAHTQAQRDKHYRFGLFIDRLEVLLSSPAFDDEQRQHWIDLLEQLATSGTVLLLSACRNEFYPQLVSYPSLRAGKGRGAHFDLAPPSRQELLQMIRLPAAAAGLNWQTDDSTATPLDEILCSEAANYPDALPMLQYMLQQLYLSRDAQGTMLVSVYHELGGLEGAIGVTAEDAIATLSDAEQQAVPRVLSLLVTLREDEQSVTSRSASWQQLQSDSERALVEAMVERRLFVSQLHQGEPSFHIAHEALLRRWPRASEWIEQHKEMLAQQARLFHSASRWQAEQQASAYLLQEGKPLQDAKQLADNPLIALDDTEHRFINASVQRAKRRSWLRRGIVASLATLTLISVLMTARSIDAEQQATARRLDAENLLGFMVGDFADKLRNIGRMDLLDGISNKALEYFTAKGNIQDKTLGFEGRFQHGQTLEAIGEVAYSRGKNDEAKSALLAAEKEFLPLLKEQPENLELLKSLGANAFWQGQMFYDQADWDNTATFFEQYLSYSQKMVDMAPEDKDAQKELASSLNNLGSIQLKLKNFAQAKVLFEQALQQKEALLKASPDDEALVGDVINARSFVASALVAEGQTKDAIKIWESIKREFDKPKYSNNSYIQERLYSSLKFLGEYYFYSKNDDALNVFIIAEGKVDRAVSQDPDNSSWKEDYIILESNILYLKFVYLKENDDVRLEKLKAITEDLGRDEYSSNIIVFRVYDFLLKGDSEAAFLESEKFNDAYISGNYDVSDFDMLKFIYGYNEIGNDKISYSCTDINKKLEKIGVSKNDQSYVFFKNGFEKCFN</sequence>
<dbReference type="PANTHER" id="PTHR47691">
    <property type="entry name" value="REGULATOR-RELATED"/>
    <property type="match status" value="1"/>
</dbReference>
<organism evidence="4 5">
    <name type="scientific">Shewanella electrica</name>
    <dbReference type="NCBI Taxonomy" id="515560"/>
    <lineage>
        <taxon>Bacteria</taxon>
        <taxon>Pseudomonadati</taxon>
        <taxon>Pseudomonadota</taxon>
        <taxon>Gammaproteobacteria</taxon>
        <taxon>Alteromonadales</taxon>
        <taxon>Shewanellaceae</taxon>
        <taxon>Shewanella</taxon>
    </lineage>
</organism>
<evidence type="ECO:0000313" key="5">
    <source>
        <dbReference type="Proteomes" id="UP001201549"/>
    </source>
</evidence>
<dbReference type="InterPro" id="IPR027417">
    <property type="entry name" value="P-loop_NTPase"/>
</dbReference>
<feature type="domain" description="OmpR/PhoB-type" evidence="3">
    <location>
        <begin position="3"/>
        <end position="101"/>
    </location>
</feature>
<protein>
    <submittedName>
        <fullName evidence="4">Winged helix-turn-helix domain-containing protein</fullName>
    </submittedName>
</protein>
<gene>
    <name evidence="4" type="ORF">L9G74_14205</name>
</gene>
<dbReference type="InterPro" id="IPR001867">
    <property type="entry name" value="OmpR/PhoB-type_DNA-bd"/>
</dbReference>
<reference evidence="5" key="1">
    <citation type="submission" date="2023-07" db="EMBL/GenBank/DDBJ databases">
        <title>Shewanella mangrovi sp. nov., an acetaldehyde- degrading bacterium isolated from mangrove sediment.</title>
        <authorList>
            <person name="Liu Y."/>
        </authorList>
    </citation>
    <scope>NUCLEOTIDE SEQUENCE [LARGE SCALE GENOMIC DNA]</scope>
    <source>
        <strain evidence="5">C32</strain>
    </source>
</reference>
<dbReference type="PANTHER" id="PTHR47691:SF3">
    <property type="entry name" value="HTH-TYPE TRANSCRIPTIONAL REGULATOR RV0890C-RELATED"/>
    <property type="match status" value="1"/>
</dbReference>
<dbReference type="SMART" id="SM00028">
    <property type="entry name" value="TPR"/>
    <property type="match status" value="1"/>
</dbReference>
<accession>A0ABT2FMN6</accession>
<dbReference type="InterPro" id="IPR049052">
    <property type="entry name" value="nSTAND1"/>
</dbReference>